<gene>
    <name evidence="2" type="ORF">SNEC2469_LOCUS33055</name>
</gene>
<name>A0A813C574_9DINO</name>
<keyword evidence="1" id="KW-0812">Transmembrane</keyword>
<keyword evidence="3" id="KW-1185">Reference proteome</keyword>
<keyword evidence="1" id="KW-1133">Transmembrane helix</keyword>
<reference evidence="2" key="1">
    <citation type="submission" date="2021-02" db="EMBL/GenBank/DDBJ databases">
        <authorList>
            <person name="Dougan E. K."/>
            <person name="Rhodes N."/>
            <person name="Thang M."/>
            <person name="Chan C."/>
        </authorList>
    </citation>
    <scope>NUCLEOTIDE SEQUENCE</scope>
</reference>
<feature type="transmembrane region" description="Helical" evidence="1">
    <location>
        <begin position="7"/>
        <end position="25"/>
    </location>
</feature>
<keyword evidence="1" id="KW-0472">Membrane</keyword>
<feature type="transmembrane region" description="Helical" evidence="1">
    <location>
        <begin position="97"/>
        <end position="117"/>
    </location>
</feature>
<evidence type="ECO:0000313" key="3">
    <source>
        <dbReference type="Proteomes" id="UP000601435"/>
    </source>
</evidence>
<dbReference type="OrthoDB" id="442217at2759"/>
<feature type="transmembrane region" description="Helical" evidence="1">
    <location>
        <begin position="312"/>
        <end position="336"/>
    </location>
</feature>
<feature type="non-terminal residue" evidence="2">
    <location>
        <position position="1"/>
    </location>
</feature>
<dbReference type="AlphaFoldDB" id="A0A813C574"/>
<comment type="caution">
    <text evidence="2">The sequence shown here is derived from an EMBL/GenBank/DDBJ whole genome shotgun (WGS) entry which is preliminary data.</text>
</comment>
<sequence length="378" mass="42174">MSFKSLWLPAIGAVACVTIITFAGVQGLFPLPYLIVTAAIPAQIVALIAARLSIPSDLMTAEIRRWWMYVTFGFIAYPSQSMLFMLWLAVFPELTEVLQVLSSFAMNGLLAVSAIIMERIGLWLDLPVYLLYEIKVMILFVSFLYTAAMLASAKSFTVLALMLAQDAAKAVAIFLRMCFHLLAILEIEHACQNDSHACDSCYCSTFGSLLVSPKELLALGRRKWSLMSDVQDRLRDIFAIFELHSERSLQEADLALADVRLLGGFTRCIVHFGLVELCEVVVPLLYMILATLLHTLADNREYVYLFNDMELWPALAGNGFGLLIEVLVLLLLQTALSRLIGFNLLNFVAHVLKMDFSYWSAILATCLEGWIIVLLSHG</sequence>
<feature type="transmembrane region" description="Helical" evidence="1">
    <location>
        <begin position="31"/>
        <end position="54"/>
    </location>
</feature>
<feature type="transmembrane region" description="Helical" evidence="1">
    <location>
        <begin position="66"/>
        <end position="91"/>
    </location>
</feature>
<organism evidence="2 3">
    <name type="scientific">Symbiodinium necroappetens</name>
    <dbReference type="NCBI Taxonomy" id="1628268"/>
    <lineage>
        <taxon>Eukaryota</taxon>
        <taxon>Sar</taxon>
        <taxon>Alveolata</taxon>
        <taxon>Dinophyceae</taxon>
        <taxon>Suessiales</taxon>
        <taxon>Symbiodiniaceae</taxon>
        <taxon>Symbiodinium</taxon>
    </lineage>
</organism>
<dbReference type="Proteomes" id="UP000601435">
    <property type="component" value="Unassembled WGS sequence"/>
</dbReference>
<protein>
    <submittedName>
        <fullName evidence="2">Uncharacterized protein</fullName>
    </submittedName>
</protein>
<feature type="transmembrane region" description="Helical" evidence="1">
    <location>
        <begin position="269"/>
        <end position="292"/>
    </location>
</feature>
<evidence type="ECO:0000256" key="1">
    <source>
        <dbReference type="SAM" id="Phobius"/>
    </source>
</evidence>
<proteinExistence type="predicted"/>
<dbReference type="PROSITE" id="PS51257">
    <property type="entry name" value="PROKAR_LIPOPROTEIN"/>
    <property type="match status" value="1"/>
</dbReference>
<evidence type="ECO:0000313" key="2">
    <source>
        <dbReference type="EMBL" id="CAE7938184.1"/>
    </source>
</evidence>
<feature type="transmembrane region" description="Helical" evidence="1">
    <location>
        <begin position="356"/>
        <end position="375"/>
    </location>
</feature>
<accession>A0A813C574</accession>
<dbReference type="EMBL" id="CAJNJA010085715">
    <property type="protein sequence ID" value="CAE7938184.1"/>
    <property type="molecule type" value="Genomic_DNA"/>
</dbReference>
<feature type="transmembrane region" description="Helical" evidence="1">
    <location>
        <begin position="129"/>
        <end position="150"/>
    </location>
</feature>